<gene>
    <name evidence="1" type="ORF">BS1321_25330</name>
</gene>
<sequence length="149" mass="17576">MDKCVKFCAIPEYAVKEGNVLKIAQESPAIPRLYEVGQNYIIMEYLEGPTLFQYLESGGVLSKKLMRQILFVLKEMKRLKFSRLDADLRHIIVTKEEELKVIDHYSSYTRIRNRPELIFEGLKKLGLLPLFLKELKEMDPESYMEWKDL</sequence>
<evidence type="ECO:0008006" key="3">
    <source>
        <dbReference type="Google" id="ProtNLM"/>
    </source>
</evidence>
<reference evidence="1 2" key="1">
    <citation type="submission" date="2016-10" db="EMBL/GenBank/DDBJ databases">
        <title>The whole genome sequencing and assembly of Bacillus simplex DSM 1321 strain.</title>
        <authorList>
            <person name="Park M.-K."/>
            <person name="Lee Y.-J."/>
            <person name="Yi H."/>
            <person name="Bahn Y.-S."/>
            <person name="Kim J.F."/>
            <person name="Lee D.-W."/>
        </authorList>
    </citation>
    <scope>NUCLEOTIDE SEQUENCE [LARGE SCALE GENOMIC DNA]</scope>
    <source>
        <strain evidence="1 2">DSM 1321</strain>
    </source>
</reference>
<organism evidence="1 2">
    <name type="scientific">Peribacillus simplex NBRC 15720 = DSM 1321</name>
    <dbReference type="NCBI Taxonomy" id="1349754"/>
    <lineage>
        <taxon>Bacteria</taxon>
        <taxon>Bacillati</taxon>
        <taxon>Bacillota</taxon>
        <taxon>Bacilli</taxon>
        <taxon>Bacillales</taxon>
        <taxon>Bacillaceae</taxon>
        <taxon>Peribacillus</taxon>
    </lineage>
</organism>
<evidence type="ECO:0000313" key="2">
    <source>
        <dbReference type="Proteomes" id="UP000214618"/>
    </source>
</evidence>
<dbReference type="Gene3D" id="1.10.510.10">
    <property type="entry name" value="Transferase(Phosphotransferase) domain 1"/>
    <property type="match status" value="1"/>
</dbReference>
<accession>A0A223ENX5</accession>
<dbReference type="Proteomes" id="UP000214618">
    <property type="component" value="Chromosome"/>
</dbReference>
<evidence type="ECO:0000313" key="1">
    <source>
        <dbReference type="EMBL" id="ASS96933.1"/>
    </source>
</evidence>
<protein>
    <recommendedName>
        <fullName evidence="3">Kinase</fullName>
    </recommendedName>
</protein>
<dbReference type="AlphaFoldDB" id="A0A223ENX5"/>
<dbReference type="SUPFAM" id="SSF56112">
    <property type="entry name" value="Protein kinase-like (PK-like)"/>
    <property type="match status" value="1"/>
</dbReference>
<name>A0A223ENX5_9BACI</name>
<dbReference type="EMBL" id="CP017704">
    <property type="protein sequence ID" value="ASS96933.1"/>
    <property type="molecule type" value="Genomic_DNA"/>
</dbReference>
<dbReference type="InterPro" id="IPR011009">
    <property type="entry name" value="Kinase-like_dom_sf"/>
</dbReference>
<proteinExistence type="predicted"/>